<evidence type="ECO:0000313" key="4">
    <source>
        <dbReference type="Proteomes" id="UP001150907"/>
    </source>
</evidence>
<dbReference type="GO" id="GO:0008859">
    <property type="term" value="F:exoribonuclease II activity"/>
    <property type="evidence" value="ECO:0007669"/>
    <property type="project" value="UniProtKB-EC"/>
</dbReference>
<dbReference type="PANTHER" id="PTHR23355:SF65">
    <property type="entry name" value="EXORIBONUCLEASE CYT-4, PUTATIVE (AFU_ORTHOLOGUE AFUA_7G01550)-RELATED"/>
    <property type="match status" value="1"/>
</dbReference>
<keyword evidence="3" id="KW-0269">Exonuclease</keyword>
<feature type="domain" description="RNB" evidence="2">
    <location>
        <begin position="968"/>
        <end position="1396"/>
    </location>
</feature>
<dbReference type="EMBL" id="JANBQF010000143">
    <property type="protein sequence ID" value="KAJ2004634.1"/>
    <property type="molecule type" value="Genomic_DNA"/>
</dbReference>
<dbReference type="GO" id="GO:0006402">
    <property type="term" value="P:mRNA catabolic process"/>
    <property type="evidence" value="ECO:0007669"/>
    <property type="project" value="TreeGrafter"/>
</dbReference>
<evidence type="ECO:0000313" key="3">
    <source>
        <dbReference type="EMBL" id="KAJ2004634.1"/>
    </source>
</evidence>
<gene>
    <name evidence="3" type="primary">MSU1</name>
    <name evidence="3" type="ORF">H4R26_002397</name>
</gene>
<name>A0A9W8BEE5_9FUNG</name>
<protein>
    <submittedName>
        <fullName evidence="3">3'-5' RNA exonuclease complex component</fullName>
        <ecNumber evidence="3">3.1.13.1</ecNumber>
    </submittedName>
</protein>
<proteinExistence type="predicted"/>
<dbReference type="SMART" id="SM00955">
    <property type="entry name" value="RNB"/>
    <property type="match status" value="1"/>
</dbReference>
<dbReference type="SUPFAM" id="SSF50249">
    <property type="entry name" value="Nucleic acid-binding proteins"/>
    <property type="match status" value="1"/>
</dbReference>
<reference evidence="3" key="1">
    <citation type="submission" date="2022-07" db="EMBL/GenBank/DDBJ databases">
        <title>Phylogenomic reconstructions and comparative analyses of Kickxellomycotina fungi.</title>
        <authorList>
            <person name="Reynolds N.K."/>
            <person name="Stajich J.E."/>
            <person name="Barry K."/>
            <person name="Grigoriev I.V."/>
            <person name="Crous P."/>
            <person name="Smith M.E."/>
        </authorList>
    </citation>
    <scope>NUCLEOTIDE SEQUENCE</scope>
    <source>
        <strain evidence="3">IMI 214461</strain>
    </source>
</reference>
<feature type="compositionally biased region" description="Polar residues" evidence="1">
    <location>
        <begin position="327"/>
        <end position="336"/>
    </location>
</feature>
<feature type="region of interest" description="Disordered" evidence="1">
    <location>
        <begin position="275"/>
        <end position="379"/>
    </location>
</feature>
<organism evidence="3 4">
    <name type="scientific">Coemansia thaxteri</name>
    <dbReference type="NCBI Taxonomy" id="2663907"/>
    <lineage>
        <taxon>Eukaryota</taxon>
        <taxon>Fungi</taxon>
        <taxon>Fungi incertae sedis</taxon>
        <taxon>Zoopagomycota</taxon>
        <taxon>Kickxellomycotina</taxon>
        <taxon>Kickxellomycetes</taxon>
        <taxon>Kickxellales</taxon>
        <taxon>Kickxellaceae</taxon>
        <taxon>Coemansia</taxon>
    </lineage>
</organism>
<feature type="compositionally biased region" description="Polar residues" evidence="1">
    <location>
        <begin position="295"/>
        <end position="306"/>
    </location>
</feature>
<evidence type="ECO:0000256" key="1">
    <source>
        <dbReference type="SAM" id="MobiDB-lite"/>
    </source>
</evidence>
<feature type="region of interest" description="Disordered" evidence="1">
    <location>
        <begin position="564"/>
        <end position="591"/>
    </location>
</feature>
<dbReference type="GO" id="GO:0003723">
    <property type="term" value="F:RNA binding"/>
    <property type="evidence" value="ECO:0007669"/>
    <property type="project" value="InterPro"/>
</dbReference>
<dbReference type="Proteomes" id="UP001150907">
    <property type="component" value="Unassembled WGS sequence"/>
</dbReference>
<dbReference type="InterPro" id="IPR050180">
    <property type="entry name" value="RNR_Ribonuclease"/>
</dbReference>
<evidence type="ECO:0000259" key="2">
    <source>
        <dbReference type="SMART" id="SM00955"/>
    </source>
</evidence>
<dbReference type="GO" id="GO:0000932">
    <property type="term" value="C:P-body"/>
    <property type="evidence" value="ECO:0007669"/>
    <property type="project" value="TreeGrafter"/>
</dbReference>
<dbReference type="Pfam" id="PF00773">
    <property type="entry name" value="RNB"/>
    <property type="match status" value="1"/>
</dbReference>
<keyword evidence="4" id="KW-1185">Reference proteome</keyword>
<accession>A0A9W8BEE5</accession>
<keyword evidence="3" id="KW-0378">Hydrolase</keyword>
<comment type="caution">
    <text evidence="3">The sequence shown here is derived from an EMBL/GenBank/DDBJ whole genome shotgun (WGS) entry which is preliminary data.</text>
</comment>
<dbReference type="PANTHER" id="PTHR23355">
    <property type="entry name" value="RIBONUCLEASE"/>
    <property type="match status" value="1"/>
</dbReference>
<dbReference type="EC" id="3.1.13.1" evidence="3"/>
<keyword evidence="3" id="KW-0540">Nuclease</keyword>
<feature type="region of interest" description="Disordered" evidence="1">
    <location>
        <begin position="219"/>
        <end position="239"/>
    </location>
</feature>
<dbReference type="InterPro" id="IPR001900">
    <property type="entry name" value="RNase_II/R"/>
</dbReference>
<sequence>MLRPSAASLRLLRLSRVPARQLVTAHAKRIHTANERGTDSKQYPELEDILGKPAATFEQLIEQLETLIKHPNPPRNYADALAKEELRRLDNGDLALNNPSGERDPSRARLLRQRPRMLRHMHSEMDRGFDAEEAAADSADADNADLTDLSEMPRANSSGSGAYEVPPLPEEVAINLGITAEQQQRRRIWMTKIAGYRDFRSNLVSMDKLLSNLDERREAEKRRAESAPTADDALGEDPLIEPELADDALLNDDREFERLIRKSWQLYDEDFVESPEPSTAAADGSAGSVARPKHSSSPGFNGSIQGKRSFHTSRAALEEPNARSRVSAKSWTSGSSRHGDNKPRHKPACTTRVVRRASNDKDVSSNIGPQGNVRGHQPSFSNNAIAKASVVKPGKGPRNLIRAASKPGIGALRRHFAERTEYANETYVPIDATVSTGDIIEMRLAVSQSVGPFSTDITLGGVIQRTTGRFHFNLVEKSGAVTGGREARLGFVAKGLLFDKKLLHRSGVAGADIARLLAYDAELREYELAHGEHVMTNAQEAMNLQRLANQPLLAGLASDDVDPDASLPMLKTKDDQKASSGARSAAALDNEAEAEREEDICDLMLRVVPRVLRTFEQDAERLMRSHIRELGSYWDMAINSQQTHVTIDALAKLAFHKGLNNEVSNVERFAAYVHMVSDSLHYIPDADGLFVTGRFELRSRSEVINIERVRNLIRENAATFQQFIEKARELVAYSHASTPLSPLRVALDPTAKDVAATNTCHSTGWKRKVVFSKRQLPAGPVLSVNSVAGLEVVDGDLPFIQALCSYVFQTNSGYQNQTNPYESLVSPIIKKMNYYGGCDATNVARFLVDLGVWPHWFNYKLSMRDVSLTTHDRGRKRYLVSKGATGCAISFLYRDPDSVDGGEAFIADTASKVPVEATRDLARLKRAIVAAERHVPEVRRSIITQSNSKTGVVSSSKLYGRDICENIRHDFGDMPVYTIDDANTRDVDDGLSLEMVTSASGEVRVWVHVHVADPSAIVHPGHLISHAAMQQAASIYYATGTESMISKRLVEDKISLVQRGQNEPVHTMTFSFRLDETGDIAEYKVRPGIVRNIRAAPYEVVDQVLSYEGVVGGLTSLEKLQESQRMTTLIHPFLPSDASYKVYGKKQLKLTERAIQDLRMIQVISRRHFEFRVRAGSFTRLIPSPEIHVGASLHHRQPGFIPSNSEYLAEAASGKQPNPLQYPRIITSCSYITYSPAHTLVAEMMVIAGRVCARFAYEHGPEDGSVLSANGSGVITGDRGVPMLFRVQYPPNLDALCGAAVGLPLAIEGLSASEAASAQAVWDAVVKGAKNNRGIVSARHFDELRHMLSPSIFSSTPGPHNIMGINDHYGYVRISSPIRRADDLVGHWQIKAQLLAEYGGGSSDKQPWYWNRYDIERLAPVLFRRGQLVDKASKLDEEFWLLTLMRRMEVEARRGKLQLPPNGFYDANSPLYYDSPWAYYNPSQPGPLTWTATVDNRDESRQFISLIIVGTGARAMLIPRPLDPAQLPFAGTKIRVQITGLDPADGLLMVKLAPEEFQPPETPKFWRSAFAINLSHTKFHVGRVPPEDLVRMVAPVMAAE</sequence>
<dbReference type="OrthoDB" id="2285229at2759"/>
<dbReference type="InterPro" id="IPR012340">
    <property type="entry name" value="NA-bd_OB-fold"/>
</dbReference>